<evidence type="ECO:0000256" key="8">
    <source>
        <dbReference type="SAM" id="Phobius"/>
    </source>
</evidence>
<dbReference type="SUPFAM" id="SSF52540">
    <property type="entry name" value="P-loop containing nucleoside triphosphate hydrolases"/>
    <property type="match status" value="1"/>
</dbReference>
<evidence type="ECO:0000256" key="2">
    <source>
        <dbReference type="ARBA" id="ARBA00022448"/>
    </source>
</evidence>
<dbReference type="EMBL" id="GIBP01001625">
    <property type="protein sequence ID" value="NDV30594.1"/>
    <property type="molecule type" value="Transcribed_RNA"/>
</dbReference>
<dbReference type="SUPFAM" id="SSF90123">
    <property type="entry name" value="ABC transporter transmembrane region"/>
    <property type="match status" value="1"/>
</dbReference>
<dbReference type="Gene3D" id="3.40.50.300">
    <property type="entry name" value="P-loop containing nucleotide triphosphate hydrolases"/>
    <property type="match status" value="1"/>
</dbReference>
<dbReference type="GO" id="GO:0005524">
    <property type="term" value="F:ATP binding"/>
    <property type="evidence" value="ECO:0007669"/>
    <property type="project" value="UniProtKB-KW"/>
</dbReference>
<name>A0A6B2L0Q5_9EUKA</name>
<dbReference type="InterPro" id="IPR027417">
    <property type="entry name" value="P-loop_NTPase"/>
</dbReference>
<dbReference type="GO" id="GO:0007031">
    <property type="term" value="P:peroxisome organization"/>
    <property type="evidence" value="ECO:0007669"/>
    <property type="project" value="TreeGrafter"/>
</dbReference>
<dbReference type="InterPro" id="IPR003593">
    <property type="entry name" value="AAA+_ATPase"/>
</dbReference>
<dbReference type="InterPro" id="IPR050835">
    <property type="entry name" value="ABC_transporter_sub-D"/>
</dbReference>
<keyword evidence="4" id="KW-0547">Nucleotide-binding</keyword>
<keyword evidence="7 8" id="KW-0472">Membrane</keyword>
<proteinExistence type="inferred from homology"/>
<keyword evidence="6 8" id="KW-1133">Transmembrane helix</keyword>
<dbReference type="GO" id="GO:0005324">
    <property type="term" value="F:long-chain fatty acid transmembrane transporter activity"/>
    <property type="evidence" value="ECO:0007669"/>
    <property type="project" value="TreeGrafter"/>
</dbReference>
<feature type="transmembrane region" description="Helical" evidence="8">
    <location>
        <begin position="100"/>
        <end position="121"/>
    </location>
</feature>
<dbReference type="GO" id="GO:0006635">
    <property type="term" value="P:fatty acid beta-oxidation"/>
    <property type="evidence" value="ECO:0007669"/>
    <property type="project" value="TreeGrafter"/>
</dbReference>
<dbReference type="GO" id="GO:0005778">
    <property type="term" value="C:peroxisomal membrane"/>
    <property type="evidence" value="ECO:0007669"/>
    <property type="project" value="TreeGrafter"/>
</dbReference>
<sequence>MSARLGDYLGQFYTVVSEKNNVMGVYYVIGMTTAIYVGLAFEQALTKSISNAIAVHVRRRVTTGIYEHYFRSNAYYKISSDDRLKNPDQQLTQDIDRYSVAYGVVMGEIVASPVFIAYFWYEITVSVNYWVPLVILAYYLITFVIQRFIMSPISAYTYKQEKLEGAFRHHHQKIDSFAESIALSRGEGTESTIGMAIFKSVLENKMKVVYWEFLLWFLSYLFSFGASIVGSIVVALPLVLGKVESLDSGTVATTLYDIGMLAWGFTKVTTISTSMAEFFGYSHRIGEFMEIAIEAQKNASPPGSTQPTTARHLTCSTLTLYDPNETLLLKDISFTIKTDTLIMGPSGCGKTSLIRAIGGLWPIYDGELFIPKGILFFPQNIHLPFGNIIQQIIYPSLDQSNITHDTVLDLLKEVGLDVLLDRDDLFTRIDWDFLSPGQRQCLAATRVLYHSPEIAVLDEVTSHVDEQSEIKLYSAFKRRGIILLSIGHRPTLKKFHQRLMVVDITRKIVVDADSVCEENSVLEN</sequence>
<feature type="transmembrane region" description="Helical" evidence="8">
    <location>
        <begin position="213"/>
        <end position="240"/>
    </location>
</feature>
<dbReference type="PROSITE" id="PS50893">
    <property type="entry name" value="ABC_TRANSPORTER_2"/>
    <property type="match status" value="1"/>
</dbReference>
<evidence type="ECO:0000256" key="5">
    <source>
        <dbReference type="ARBA" id="ARBA00022840"/>
    </source>
</evidence>
<feature type="domain" description="ABC transporter" evidence="9">
    <location>
        <begin position="313"/>
        <end position="524"/>
    </location>
</feature>
<feature type="transmembrane region" description="Helical" evidence="8">
    <location>
        <begin position="24"/>
        <end position="41"/>
    </location>
</feature>
<evidence type="ECO:0000313" key="11">
    <source>
        <dbReference type="EMBL" id="NDV30594.1"/>
    </source>
</evidence>
<evidence type="ECO:0008006" key="12">
    <source>
        <dbReference type="Google" id="ProtNLM"/>
    </source>
</evidence>
<dbReference type="InterPro" id="IPR036640">
    <property type="entry name" value="ABC1_TM_sf"/>
</dbReference>
<feature type="transmembrane region" description="Helical" evidence="8">
    <location>
        <begin position="127"/>
        <end position="149"/>
    </location>
</feature>
<evidence type="ECO:0000256" key="7">
    <source>
        <dbReference type="ARBA" id="ARBA00023136"/>
    </source>
</evidence>
<dbReference type="Pfam" id="PF06472">
    <property type="entry name" value="ABC_membrane_2"/>
    <property type="match status" value="1"/>
</dbReference>
<dbReference type="InterPro" id="IPR003439">
    <property type="entry name" value="ABC_transporter-like_ATP-bd"/>
</dbReference>
<evidence type="ECO:0000256" key="3">
    <source>
        <dbReference type="ARBA" id="ARBA00022692"/>
    </source>
</evidence>
<evidence type="ECO:0000259" key="9">
    <source>
        <dbReference type="PROSITE" id="PS50893"/>
    </source>
</evidence>
<dbReference type="PROSITE" id="PS50929">
    <property type="entry name" value="ABC_TM1F"/>
    <property type="match status" value="1"/>
</dbReference>
<dbReference type="GO" id="GO:0016887">
    <property type="term" value="F:ATP hydrolysis activity"/>
    <property type="evidence" value="ECO:0007669"/>
    <property type="project" value="InterPro"/>
</dbReference>
<reference evidence="11" key="1">
    <citation type="journal article" date="2020" name="J. Eukaryot. Microbiol.">
        <title>De novo Sequencing, Assembly and Annotation of the Transcriptome for the Free-Living Testate Amoeba Arcella intermedia.</title>
        <authorList>
            <person name="Ribeiro G.M."/>
            <person name="Porfirio-Sousa A.L."/>
            <person name="Maurer-Alcala X.X."/>
            <person name="Katz L.A."/>
            <person name="Lahr D.J.G."/>
        </authorList>
    </citation>
    <scope>NUCLEOTIDE SEQUENCE</scope>
</reference>
<keyword evidence="3 8" id="KW-0812">Transmembrane</keyword>
<feature type="domain" description="ABC transmembrane type-1" evidence="10">
    <location>
        <begin position="1"/>
        <end position="277"/>
    </location>
</feature>
<dbReference type="PANTHER" id="PTHR11384">
    <property type="entry name" value="ATP-BINDING CASSETTE, SUB-FAMILY D MEMBER"/>
    <property type="match status" value="1"/>
</dbReference>
<organism evidence="11">
    <name type="scientific">Arcella intermedia</name>
    <dbReference type="NCBI Taxonomy" id="1963864"/>
    <lineage>
        <taxon>Eukaryota</taxon>
        <taxon>Amoebozoa</taxon>
        <taxon>Tubulinea</taxon>
        <taxon>Elardia</taxon>
        <taxon>Arcellinida</taxon>
        <taxon>Sphaerothecina</taxon>
        <taxon>Arcellidae</taxon>
        <taxon>Arcella</taxon>
    </lineage>
</organism>
<keyword evidence="2" id="KW-0813">Transport</keyword>
<dbReference type="Pfam" id="PF00005">
    <property type="entry name" value="ABC_tran"/>
    <property type="match status" value="1"/>
</dbReference>
<dbReference type="GO" id="GO:0140359">
    <property type="term" value="F:ABC-type transporter activity"/>
    <property type="evidence" value="ECO:0007669"/>
    <property type="project" value="InterPro"/>
</dbReference>
<evidence type="ECO:0000256" key="1">
    <source>
        <dbReference type="ARBA" id="ARBA00008575"/>
    </source>
</evidence>
<evidence type="ECO:0000256" key="6">
    <source>
        <dbReference type="ARBA" id="ARBA00022989"/>
    </source>
</evidence>
<protein>
    <recommendedName>
        <fullName evidence="12">ABC transporter domain-containing protein</fullName>
    </recommendedName>
</protein>
<evidence type="ECO:0000259" key="10">
    <source>
        <dbReference type="PROSITE" id="PS50929"/>
    </source>
</evidence>
<dbReference type="AlphaFoldDB" id="A0A6B2L0Q5"/>
<accession>A0A6B2L0Q5</accession>
<dbReference type="GO" id="GO:0015910">
    <property type="term" value="P:long-chain fatty acid import into peroxisome"/>
    <property type="evidence" value="ECO:0007669"/>
    <property type="project" value="TreeGrafter"/>
</dbReference>
<dbReference type="InterPro" id="IPR011527">
    <property type="entry name" value="ABC1_TM_dom"/>
</dbReference>
<comment type="similarity">
    <text evidence="1">Belongs to the ABC transporter superfamily. ABCD family. Peroxisomal fatty acyl CoA transporter (TC 3.A.1.203) subfamily.</text>
</comment>
<keyword evidence="5" id="KW-0067">ATP-binding</keyword>
<dbReference type="SMART" id="SM00382">
    <property type="entry name" value="AAA"/>
    <property type="match status" value="1"/>
</dbReference>
<dbReference type="Gene3D" id="1.20.1560.10">
    <property type="entry name" value="ABC transporter type 1, transmembrane domain"/>
    <property type="match status" value="1"/>
</dbReference>
<dbReference type="PANTHER" id="PTHR11384:SF59">
    <property type="entry name" value="LYSOSOMAL COBALAMIN TRANSPORTER ABCD4"/>
    <property type="match status" value="1"/>
</dbReference>
<evidence type="ECO:0000256" key="4">
    <source>
        <dbReference type="ARBA" id="ARBA00022741"/>
    </source>
</evidence>
<dbReference type="GO" id="GO:0042760">
    <property type="term" value="P:very long-chain fatty acid catabolic process"/>
    <property type="evidence" value="ECO:0007669"/>
    <property type="project" value="TreeGrafter"/>
</dbReference>